<accession>J8ZYZ7</accession>
<proteinExistence type="predicted"/>
<sequence length="195" mass="22927">MNNKLDYLQNVLFESRWLPFVRTSNLTNIECDSDSTTQVGSNQNINDQDFHIDDFLSDNRSIDLEEYIINLENDFINVRPDDKENRITENVNFDNIKKKLINEDENMQPIVINNSLNILKKNNFDFFLEECTKRNVKIISKIIQKLTDKTIKAKCVQTYLYGLDYDFDGEFFYNGIVLKNFKKHILLAAFGKGLF</sequence>
<dbReference type="Proteomes" id="UP000003163">
    <property type="component" value="Unassembled WGS sequence"/>
</dbReference>
<organism evidence="1 2">
    <name type="scientific">Edhazardia aedis (strain USNM 41457)</name>
    <name type="common">Microsporidian parasite</name>
    <dbReference type="NCBI Taxonomy" id="1003232"/>
    <lineage>
        <taxon>Eukaryota</taxon>
        <taxon>Fungi</taxon>
        <taxon>Fungi incertae sedis</taxon>
        <taxon>Microsporidia</taxon>
        <taxon>Edhazardia</taxon>
    </lineage>
</organism>
<dbReference type="HOGENOM" id="CLU_1396293_0_0_1"/>
<reference evidence="1 2" key="1">
    <citation type="submission" date="2011-08" db="EMBL/GenBank/DDBJ databases">
        <authorList>
            <person name="Liu Z.J."/>
            <person name="Shi F.L."/>
            <person name="Lu J.Q."/>
            <person name="Li M."/>
            <person name="Wang Z.L."/>
        </authorList>
    </citation>
    <scope>NUCLEOTIDE SEQUENCE [LARGE SCALE GENOMIC DNA]</scope>
    <source>
        <strain evidence="1 2">USNM 41457</strain>
    </source>
</reference>
<dbReference type="InParanoid" id="J8ZYZ7"/>
<reference evidence="2" key="2">
    <citation type="submission" date="2015-07" db="EMBL/GenBank/DDBJ databases">
        <title>Contrasting host-pathogen interactions and genome evolution in two generalist and specialist microsporidian pathogens of mosquitoes.</title>
        <authorList>
            <consortium name="The Broad Institute Genomics Platform"/>
            <consortium name="The Broad Institute Genome Sequencing Center for Infectious Disease"/>
            <person name="Cuomo C.A."/>
            <person name="Sanscrainte N.D."/>
            <person name="Goldberg J.M."/>
            <person name="Heiman D."/>
            <person name="Young S."/>
            <person name="Zeng Q."/>
            <person name="Becnel J.J."/>
            <person name="Birren B.W."/>
        </authorList>
    </citation>
    <scope>NUCLEOTIDE SEQUENCE [LARGE SCALE GENOMIC DNA]</scope>
    <source>
        <strain evidence="2">USNM 41457</strain>
    </source>
</reference>
<dbReference type="VEuPathDB" id="MicrosporidiaDB:EDEG_04170"/>
<dbReference type="AlphaFoldDB" id="J8ZYZ7"/>
<protein>
    <submittedName>
        <fullName evidence="1">Uncharacterized protein</fullName>
    </submittedName>
</protein>
<keyword evidence="2" id="KW-1185">Reference proteome</keyword>
<name>J8ZYZ7_EDHAE</name>
<gene>
    <name evidence="1" type="ORF">EDEG_04170</name>
</gene>
<evidence type="ECO:0000313" key="2">
    <source>
        <dbReference type="Proteomes" id="UP000003163"/>
    </source>
</evidence>
<evidence type="ECO:0000313" key="1">
    <source>
        <dbReference type="EMBL" id="EJW04913.1"/>
    </source>
</evidence>
<dbReference type="EMBL" id="AFBI03000508">
    <property type="protein sequence ID" value="EJW04913.1"/>
    <property type="molecule type" value="Genomic_DNA"/>
</dbReference>
<comment type="caution">
    <text evidence="1">The sequence shown here is derived from an EMBL/GenBank/DDBJ whole genome shotgun (WGS) entry which is preliminary data.</text>
</comment>